<comment type="caution">
    <text evidence="1">The sequence shown here is derived from an EMBL/GenBank/DDBJ whole genome shotgun (WGS) entry which is preliminary data.</text>
</comment>
<proteinExistence type="predicted"/>
<dbReference type="EMBL" id="FTNK01000002">
    <property type="protein sequence ID" value="SIQ46060.1"/>
    <property type="molecule type" value="Genomic_DNA"/>
</dbReference>
<evidence type="ECO:0000313" key="1">
    <source>
        <dbReference type="EMBL" id="SIQ46060.1"/>
    </source>
</evidence>
<organism evidence="1 2">
    <name type="scientific">Paenibacillus macquariensis</name>
    <dbReference type="NCBI Taxonomy" id="948756"/>
    <lineage>
        <taxon>Bacteria</taxon>
        <taxon>Bacillati</taxon>
        <taxon>Bacillota</taxon>
        <taxon>Bacilli</taxon>
        <taxon>Bacillales</taxon>
        <taxon>Paenibacillaceae</taxon>
        <taxon>Paenibacillus</taxon>
    </lineage>
</organism>
<dbReference type="RefSeq" id="WP_068580633.1">
    <property type="nucleotide sequence ID" value="NZ_FTNK01000002.1"/>
</dbReference>
<sequence length="155" mass="17686">MKFLILGGFIVEDATKDGYCVKQDSEVIANNEEWINFVETATKGNNTGIRMVSFSTEDTNSPYFSDLFFNDGYYYLFDSSSDKQEKQPFLFLLTLEGQFGNPSKDSGVVILTNDNTLTFDVVMKSVLSSNFDYKKSYRLVVFHFLVAIKKPKQLK</sequence>
<gene>
    <name evidence="1" type="ORF">SAMN05421578_10291</name>
</gene>
<dbReference type="Proteomes" id="UP000186666">
    <property type="component" value="Unassembled WGS sequence"/>
</dbReference>
<name>A0ABY1JMI8_9BACL</name>
<keyword evidence="2" id="KW-1185">Reference proteome</keyword>
<reference evidence="1 2" key="1">
    <citation type="submission" date="2017-01" db="EMBL/GenBank/DDBJ databases">
        <authorList>
            <person name="Varghese N."/>
            <person name="Submissions S."/>
        </authorList>
    </citation>
    <scope>NUCLEOTIDE SEQUENCE [LARGE SCALE GENOMIC DNA]</scope>
    <source>
        <strain evidence="1 2">ATCC 23464</strain>
    </source>
</reference>
<accession>A0ABY1JMI8</accession>
<evidence type="ECO:0000313" key="2">
    <source>
        <dbReference type="Proteomes" id="UP000186666"/>
    </source>
</evidence>
<protein>
    <submittedName>
        <fullName evidence="1">Uncharacterized protein</fullName>
    </submittedName>
</protein>